<dbReference type="AlphaFoldDB" id="D5H8T2"/>
<proteinExistence type="predicted"/>
<reference evidence="2" key="2">
    <citation type="submission" date="2010-04" db="EMBL/GenBank/DDBJ databases">
        <title>Genome sequence of Salinibacter ruber M8.</title>
        <authorList>
            <consortium name="Genoscope"/>
        </authorList>
    </citation>
    <scope>NUCLEOTIDE SEQUENCE [LARGE SCALE GENOMIC DNA]</scope>
    <source>
        <strain evidence="2">M8</strain>
    </source>
</reference>
<name>D5H8T2_SALRM</name>
<dbReference type="EMBL" id="FP565814">
    <property type="protein sequence ID" value="CBH24437.1"/>
    <property type="molecule type" value="Genomic_DNA"/>
</dbReference>
<gene>
    <name evidence="1" type="ordered locus">SRM_01516</name>
</gene>
<evidence type="ECO:0000313" key="2">
    <source>
        <dbReference type="Proteomes" id="UP000000933"/>
    </source>
</evidence>
<evidence type="ECO:0000313" key="1">
    <source>
        <dbReference type="EMBL" id="CBH24437.1"/>
    </source>
</evidence>
<dbReference type="Proteomes" id="UP000000933">
    <property type="component" value="Chromosome"/>
</dbReference>
<sequence>MVTAHAVNRDGALTVFRGAARLKLGPATHRTLHLAGILSEAVQKSAQVRVDPVWGFVEIARNAPGPVLNVGLGEPDGIAVFS</sequence>
<accession>D5H8T2</accession>
<organism evidence="1 2">
    <name type="scientific">Salinibacter ruber (strain M8)</name>
    <dbReference type="NCBI Taxonomy" id="761659"/>
    <lineage>
        <taxon>Bacteria</taxon>
        <taxon>Pseudomonadati</taxon>
        <taxon>Rhodothermota</taxon>
        <taxon>Rhodothermia</taxon>
        <taxon>Rhodothermales</taxon>
        <taxon>Salinibacteraceae</taxon>
        <taxon>Salinibacter</taxon>
    </lineage>
</organism>
<dbReference type="HOGENOM" id="CLU_2556311_0_0_10"/>
<reference evidence="1 2" key="1">
    <citation type="journal article" date="2010" name="ISME J.">
        <title>Fine-scale evolution: genomic, phenotypic and ecological differentiation in two coexisting Salinibacter ruber strains.</title>
        <authorList>
            <person name="Pena A."/>
            <person name="Teeling H."/>
            <person name="Huerta-Cepas J."/>
            <person name="Santos F."/>
            <person name="Yarza P."/>
            <person name="Brito-Echeverria J."/>
            <person name="Lucio M."/>
            <person name="Schmitt-Kopplin P."/>
            <person name="Meseguer I."/>
            <person name="Schenowitz C."/>
            <person name="Dossat C."/>
            <person name="Barbe V."/>
            <person name="Dopazo J."/>
            <person name="Rossello-Mora R."/>
            <person name="Schuler M."/>
            <person name="Glockner F.O."/>
            <person name="Amann R."/>
            <person name="Gabaldon T."/>
            <person name="Anton J."/>
        </authorList>
    </citation>
    <scope>NUCLEOTIDE SEQUENCE [LARGE SCALE GENOMIC DNA]</scope>
    <source>
        <strain evidence="1 2">M8</strain>
    </source>
</reference>
<dbReference type="KEGG" id="srm:SRM_01516"/>
<protein>
    <submittedName>
        <fullName evidence="1">Uncharacterized protein</fullName>
    </submittedName>
</protein>